<protein>
    <submittedName>
        <fullName evidence="1">Uncharacterized protein</fullName>
    </submittedName>
</protein>
<evidence type="ECO:0000313" key="1">
    <source>
        <dbReference type="EMBL" id="ASG66435.1"/>
    </source>
</evidence>
<proteinExistence type="predicted"/>
<accession>A0ABN5ARV7</accession>
<reference evidence="1 2" key="1">
    <citation type="submission" date="2017-06" db="EMBL/GenBank/DDBJ databases">
        <title>Complete genome sequence of Idiomarina piscisalsi strain 10PY1A isolated from soil of Soudi Arabia.</title>
        <authorList>
            <person name="Kim M.-C."/>
            <person name="Jung B.K."/>
            <person name="Budiyanto F."/>
            <person name="Nzila A."/>
            <person name="Shin J.-H."/>
        </authorList>
    </citation>
    <scope>NUCLEOTIDE SEQUENCE [LARGE SCALE GENOMIC DNA]</scope>
    <source>
        <strain evidence="1 2">10PY1A</strain>
    </source>
</reference>
<keyword evidence="2" id="KW-1185">Reference proteome</keyword>
<organism evidence="1 2">
    <name type="scientific">Idiomarina piscisalsi</name>
    <dbReference type="NCBI Taxonomy" id="1096243"/>
    <lineage>
        <taxon>Bacteria</taxon>
        <taxon>Pseudomonadati</taxon>
        <taxon>Pseudomonadota</taxon>
        <taxon>Gammaproteobacteria</taxon>
        <taxon>Alteromonadales</taxon>
        <taxon>Idiomarinaceae</taxon>
        <taxon>Idiomarina</taxon>
    </lineage>
</organism>
<sequence>MSSNQVNTAQAVTCCTMKELYDVVRTRPFNQPFAVHYQDGRTDFGLNSEEDLRASLRSHGNPFLKDPVDISVA</sequence>
<dbReference type="Proteomes" id="UP000197717">
    <property type="component" value="Chromosome"/>
</dbReference>
<dbReference type="EMBL" id="CP022133">
    <property type="protein sequence ID" value="ASG66435.1"/>
    <property type="molecule type" value="Genomic_DNA"/>
</dbReference>
<gene>
    <name evidence="1" type="ORF">CEW91_09935</name>
</gene>
<dbReference type="RefSeq" id="WP_088768806.1">
    <property type="nucleotide sequence ID" value="NZ_CP022133.1"/>
</dbReference>
<evidence type="ECO:0000313" key="2">
    <source>
        <dbReference type="Proteomes" id="UP000197717"/>
    </source>
</evidence>
<name>A0ABN5ARV7_9GAMM</name>